<protein>
    <recommendedName>
        <fullName evidence="2">Cyclic nucleotide-binding domain-containing protein</fullName>
    </recommendedName>
</protein>
<dbReference type="InterPro" id="IPR014710">
    <property type="entry name" value="RmlC-like_jellyroll"/>
</dbReference>
<dbReference type="PROSITE" id="PS50042">
    <property type="entry name" value="CNMP_BINDING_3"/>
    <property type="match status" value="2"/>
</dbReference>
<evidence type="ECO:0000256" key="1">
    <source>
        <dbReference type="SAM" id="MobiDB-lite"/>
    </source>
</evidence>
<dbReference type="InterPro" id="IPR000595">
    <property type="entry name" value="cNMP-bd_dom"/>
</dbReference>
<feature type="domain" description="Cyclic nucleotide-binding" evidence="2">
    <location>
        <begin position="231"/>
        <end position="312"/>
    </location>
</feature>
<feature type="compositionally biased region" description="Low complexity" evidence="1">
    <location>
        <begin position="426"/>
        <end position="439"/>
    </location>
</feature>
<dbReference type="PANTHER" id="PTHR23011:SF28">
    <property type="entry name" value="CYCLIC NUCLEOTIDE-BINDING DOMAIN CONTAINING PROTEIN"/>
    <property type="match status" value="1"/>
</dbReference>
<dbReference type="PANTHER" id="PTHR23011">
    <property type="entry name" value="CYCLIC NUCLEOTIDE-BINDING DOMAIN CONTAINING PROTEIN"/>
    <property type="match status" value="1"/>
</dbReference>
<dbReference type="AlphaFoldDB" id="A0A0L0DRS0"/>
<proteinExistence type="predicted"/>
<dbReference type="CDD" id="cd00038">
    <property type="entry name" value="CAP_ED"/>
    <property type="match status" value="2"/>
</dbReference>
<dbReference type="SUPFAM" id="SSF51206">
    <property type="entry name" value="cAMP-binding domain-like"/>
    <property type="match status" value="2"/>
</dbReference>
<dbReference type="SMART" id="SM00100">
    <property type="entry name" value="cNMP"/>
    <property type="match status" value="1"/>
</dbReference>
<feature type="domain" description="Cyclic nucleotide-binding" evidence="2">
    <location>
        <begin position="49"/>
        <end position="191"/>
    </location>
</feature>
<dbReference type="GeneID" id="25568798"/>
<dbReference type="RefSeq" id="XP_013753335.1">
    <property type="nucleotide sequence ID" value="XM_013897881.1"/>
</dbReference>
<evidence type="ECO:0000259" key="2">
    <source>
        <dbReference type="PROSITE" id="PS50042"/>
    </source>
</evidence>
<name>A0A0L0DRS0_THETB</name>
<dbReference type="PROSITE" id="PS00889">
    <property type="entry name" value="CNMP_BINDING_2"/>
    <property type="match status" value="1"/>
</dbReference>
<feature type="region of interest" description="Disordered" evidence="1">
    <location>
        <begin position="390"/>
        <end position="460"/>
    </location>
</feature>
<dbReference type="STRING" id="461836.A0A0L0DRS0"/>
<dbReference type="Pfam" id="PF00027">
    <property type="entry name" value="cNMP_binding"/>
    <property type="match status" value="2"/>
</dbReference>
<keyword evidence="4" id="KW-1185">Reference proteome</keyword>
<dbReference type="Gene3D" id="2.60.120.10">
    <property type="entry name" value="Jelly Rolls"/>
    <property type="match status" value="2"/>
</dbReference>
<dbReference type="Proteomes" id="UP000054408">
    <property type="component" value="Unassembled WGS sequence"/>
</dbReference>
<sequence length="532" mass="58450">MLADEMESAVKEMAQERRVTQSLEQVFARKVRTDDELQAIYDLAKPLQGFDKYAEYTKRELCKVMHYERYDGVAKRVVFYEGDPPDGWYLVLSGKLDGKKLPPDSDIDELKAMSADIESLSTAVFTLGRGKAFGEGALQRSSGSATPGLRAATIVANEPVELLKVGLEDYIKLLQIEEDKNIEATVAFLKRMPLFADPEWTHGKLRNVAQTFTVAQYMPNKLIYQQSVTHGDAFYIVKSGTCRIVKELDIPYTDAGGRTRIKKVFLHINTLEEGAHFGEYAIIEGCRRSSSVCSVSNVLLYVMPSAEFKKYIVDKTRQKLLDRIKTYPSEADIIKSYKQQQEWNRYKRKLVTSTLSYGARATTSFASTFRSTTSAPSSVLTQSLADAKRSSYGAPLPATASLSRQRPRRALDSDRSSRPGRRRRVGAGTASVAAGSAGASDDDPPATDRPATGRTRSRWLPGARSIDAKLLREQGVRGGGSLRAGTVKPSLVPAGRSSVSLAPALAYQPSSATWSSAGVRSSRRAAAASWAE</sequence>
<dbReference type="eggNOG" id="KOG1113">
    <property type="taxonomic scope" value="Eukaryota"/>
</dbReference>
<dbReference type="InterPro" id="IPR018490">
    <property type="entry name" value="cNMP-bd_dom_sf"/>
</dbReference>
<dbReference type="OrthoDB" id="166212at2759"/>
<evidence type="ECO:0000313" key="3">
    <source>
        <dbReference type="EMBL" id="KNC55029.1"/>
    </source>
</evidence>
<organism evidence="3 4">
    <name type="scientific">Thecamonas trahens ATCC 50062</name>
    <dbReference type="NCBI Taxonomy" id="461836"/>
    <lineage>
        <taxon>Eukaryota</taxon>
        <taxon>Apusozoa</taxon>
        <taxon>Apusomonadida</taxon>
        <taxon>Apusomonadidae</taxon>
        <taxon>Thecamonas</taxon>
    </lineage>
</organism>
<dbReference type="EMBL" id="GL349494">
    <property type="protein sequence ID" value="KNC55029.1"/>
    <property type="molecule type" value="Genomic_DNA"/>
</dbReference>
<accession>A0A0L0DRS0</accession>
<evidence type="ECO:0000313" key="4">
    <source>
        <dbReference type="Proteomes" id="UP000054408"/>
    </source>
</evidence>
<gene>
    <name evidence="3" type="ORF">AMSG_10623</name>
</gene>
<reference evidence="3 4" key="1">
    <citation type="submission" date="2010-05" db="EMBL/GenBank/DDBJ databases">
        <title>The Genome Sequence of Thecamonas trahens ATCC 50062.</title>
        <authorList>
            <consortium name="The Broad Institute Genome Sequencing Platform"/>
            <person name="Russ C."/>
            <person name="Cuomo C."/>
            <person name="Shea T."/>
            <person name="Young S.K."/>
            <person name="Zeng Q."/>
            <person name="Koehrsen M."/>
            <person name="Haas B."/>
            <person name="Borodovsky M."/>
            <person name="Guigo R."/>
            <person name="Alvarado L."/>
            <person name="Berlin A."/>
            <person name="Bochicchio J."/>
            <person name="Borenstein D."/>
            <person name="Chapman S."/>
            <person name="Chen Z."/>
            <person name="Freedman E."/>
            <person name="Gellesch M."/>
            <person name="Goldberg J."/>
            <person name="Griggs A."/>
            <person name="Gujja S."/>
            <person name="Heilman E."/>
            <person name="Heiman D."/>
            <person name="Hepburn T."/>
            <person name="Howarth C."/>
            <person name="Jen D."/>
            <person name="Larson L."/>
            <person name="Mehta T."/>
            <person name="Park D."/>
            <person name="Pearson M."/>
            <person name="Roberts A."/>
            <person name="Saif S."/>
            <person name="Shenoy N."/>
            <person name="Sisk P."/>
            <person name="Stolte C."/>
            <person name="Sykes S."/>
            <person name="Thomson T."/>
            <person name="Walk T."/>
            <person name="White J."/>
            <person name="Yandava C."/>
            <person name="Burger G."/>
            <person name="Gray M.W."/>
            <person name="Holland P.W.H."/>
            <person name="King N."/>
            <person name="Lang F.B.F."/>
            <person name="Roger A.J."/>
            <person name="Ruiz-Trillo I."/>
            <person name="Lander E."/>
            <person name="Nusbaum C."/>
        </authorList>
    </citation>
    <scope>NUCLEOTIDE SEQUENCE [LARGE SCALE GENOMIC DNA]</scope>
    <source>
        <strain evidence="3 4">ATCC 50062</strain>
    </source>
</reference>
<dbReference type="InterPro" id="IPR018488">
    <property type="entry name" value="cNMP-bd_CS"/>
</dbReference>